<proteinExistence type="predicted"/>
<reference evidence="1 2" key="2">
    <citation type="submission" date="2018-03" db="EMBL/GenBank/DDBJ databases">
        <title>The ancient ancestry and fast evolution of plastids.</title>
        <authorList>
            <person name="Moore K.R."/>
            <person name="Magnabosco C."/>
            <person name="Momper L."/>
            <person name="Gold D.A."/>
            <person name="Bosak T."/>
            <person name="Fournier G.P."/>
        </authorList>
    </citation>
    <scope>NUCLEOTIDE SEQUENCE [LARGE SCALE GENOMIC DNA]</scope>
    <source>
        <strain evidence="1 2">ULC007</strain>
    </source>
</reference>
<organism evidence="1 2">
    <name type="scientific">Phormidesmis priestleyi ULC007</name>
    <dbReference type="NCBI Taxonomy" id="1920490"/>
    <lineage>
        <taxon>Bacteria</taxon>
        <taxon>Bacillati</taxon>
        <taxon>Cyanobacteriota</taxon>
        <taxon>Cyanophyceae</taxon>
        <taxon>Leptolyngbyales</taxon>
        <taxon>Leptolyngbyaceae</taxon>
        <taxon>Phormidesmis</taxon>
    </lineage>
</organism>
<gene>
    <name evidence="1" type="ORF">C7B65_08035</name>
</gene>
<evidence type="ECO:0000313" key="2">
    <source>
        <dbReference type="Proteomes" id="UP000238634"/>
    </source>
</evidence>
<protein>
    <submittedName>
        <fullName evidence="1">Uncharacterized protein</fullName>
    </submittedName>
</protein>
<dbReference type="AlphaFoldDB" id="A0A2T1DIQ5"/>
<accession>A0A2T1DIQ5</accession>
<comment type="caution">
    <text evidence="1">The sequence shown here is derived from an EMBL/GenBank/DDBJ whole genome shotgun (WGS) entry which is preliminary data.</text>
</comment>
<reference evidence="1 2" key="1">
    <citation type="submission" date="2018-02" db="EMBL/GenBank/DDBJ databases">
        <authorList>
            <person name="Cohen D.B."/>
            <person name="Kent A.D."/>
        </authorList>
    </citation>
    <scope>NUCLEOTIDE SEQUENCE [LARGE SCALE GENOMIC DNA]</scope>
    <source>
        <strain evidence="1 2">ULC007</strain>
    </source>
</reference>
<sequence>MIFASQMLDFLHEYSALANPSPQGTAVYTQIAFSSDGWGSPPKFPILGDFDPRLPVSKSPIFEGFRGQKPLKTKRNDLCIQR</sequence>
<keyword evidence="2" id="KW-1185">Reference proteome</keyword>
<dbReference type="Proteomes" id="UP000238634">
    <property type="component" value="Unassembled WGS sequence"/>
</dbReference>
<evidence type="ECO:0000313" key="1">
    <source>
        <dbReference type="EMBL" id="PSB20378.1"/>
    </source>
</evidence>
<dbReference type="EMBL" id="PVWG01000006">
    <property type="protein sequence ID" value="PSB20378.1"/>
    <property type="molecule type" value="Genomic_DNA"/>
</dbReference>
<dbReference type="STRING" id="1920490.GCA_001895925_04183"/>
<name>A0A2T1DIQ5_9CYAN</name>